<proteinExistence type="predicted"/>
<sequence>MTHSDSEPPSPPDYSTETVVHYSHRKSWNTTTTSSNHEDEEEDDPVDLKKKQQQPLSSHNKEEESMWQQQKHKQQQKKRVQLVSHNDHHEHLRQRPRADTMPTSITGFNHNVDHDDDIPTTLTMPEASEHKMTSVIPTTSSSPSVFRHRSGSITLPPSNPFGDGIFNNNHHHHHHRHSGITSTSATNDPKSPTTPTTDQLLKEDDGNTIASTLASLGLDDIDKDHRRHTIHASHSYSSLRSWYNPTSSTGGDPTTSNWPSTSSTNTSSKGGSIGSHSGITGEQQQDHSNNNTMTTPSVHQHHPPHHHPRPTSQGLMMAVANKFQAQRPRAISMSVADNRPPFENMNHYLSPHHRSIWQQPHQQQQPLMRRQPAQEQTATTATTTRLRSSNSSADLLEMMARQQHRTSRGSLGTPTSGDMLMDDWDITGSNTMGIEECSSTSSPASSSTTTTTQQQQQPTRSLWLGNMDPTLTMTDLQCIFSQFGVIETIRILPDRECAFINFFTLEDALRAKEGLMHTLNGRLGNSAVKVGFGKADAVPQQQVPPQQAPPPPPQQQQQQQQPTCGGVVSGELGANAQGPTRALCKVLINYTLFSLSSIHVPLFFIISTPISPWVLFSPYFHNPLDPLFTS</sequence>
<feature type="compositionally biased region" description="Polar residues" evidence="2">
    <location>
        <begin position="179"/>
        <end position="199"/>
    </location>
</feature>
<dbReference type="SUPFAM" id="SSF54928">
    <property type="entry name" value="RNA-binding domain, RBD"/>
    <property type="match status" value="1"/>
</dbReference>
<keyword evidence="1" id="KW-0694">RNA-binding</keyword>
<feature type="compositionally biased region" description="Low complexity" evidence="2">
    <location>
        <begin position="438"/>
        <end position="459"/>
    </location>
</feature>
<gene>
    <name evidence="4" type="ORF">BDA99DRAFT_515452</name>
</gene>
<dbReference type="Proteomes" id="UP001209540">
    <property type="component" value="Unassembled WGS sequence"/>
</dbReference>
<feature type="compositionally biased region" description="Polar residues" evidence="2">
    <location>
        <begin position="232"/>
        <end position="244"/>
    </location>
</feature>
<feature type="region of interest" description="Disordered" evidence="2">
    <location>
        <begin position="538"/>
        <end position="567"/>
    </location>
</feature>
<dbReference type="InterPro" id="IPR052645">
    <property type="entry name" value="Pumilio_domain_protein"/>
</dbReference>
<dbReference type="AlphaFoldDB" id="A0AAD5PC49"/>
<evidence type="ECO:0000256" key="2">
    <source>
        <dbReference type="SAM" id="MobiDB-lite"/>
    </source>
</evidence>
<dbReference type="GO" id="GO:0000288">
    <property type="term" value="P:nuclear-transcribed mRNA catabolic process, deadenylation-dependent decay"/>
    <property type="evidence" value="ECO:0007669"/>
    <property type="project" value="TreeGrafter"/>
</dbReference>
<feature type="compositionally biased region" description="Polar residues" evidence="2">
    <location>
        <begin position="282"/>
        <end position="298"/>
    </location>
</feature>
<evidence type="ECO:0000256" key="1">
    <source>
        <dbReference type="PROSITE-ProRule" id="PRU00176"/>
    </source>
</evidence>
<keyword evidence="5" id="KW-1185">Reference proteome</keyword>
<dbReference type="InterPro" id="IPR000504">
    <property type="entry name" value="RRM_dom"/>
</dbReference>
<feature type="region of interest" description="Disordered" evidence="2">
    <location>
        <begin position="401"/>
        <end position="420"/>
    </location>
</feature>
<feature type="compositionally biased region" description="Low complexity" evidence="2">
    <location>
        <begin position="245"/>
        <end position="281"/>
    </location>
</feature>
<feature type="compositionally biased region" description="Low complexity" evidence="2">
    <location>
        <begin position="133"/>
        <end position="145"/>
    </location>
</feature>
<organism evidence="4 5">
    <name type="scientific">Phascolomyces articulosus</name>
    <dbReference type="NCBI Taxonomy" id="60185"/>
    <lineage>
        <taxon>Eukaryota</taxon>
        <taxon>Fungi</taxon>
        <taxon>Fungi incertae sedis</taxon>
        <taxon>Mucoromycota</taxon>
        <taxon>Mucoromycotina</taxon>
        <taxon>Mucoromycetes</taxon>
        <taxon>Mucorales</taxon>
        <taxon>Lichtheimiaceae</taxon>
        <taxon>Phascolomyces</taxon>
    </lineage>
</organism>
<dbReference type="InterPro" id="IPR035979">
    <property type="entry name" value="RBD_domain_sf"/>
</dbReference>
<dbReference type="PROSITE" id="PS50102">
    <property type="entry name" value="RRM"/>
    <property type="match status" value="1"/>
</dbReference>
<evidence type="ECO:0000313" key="5">
    <source>
        <dbReference type="Proteomes" id="UP001209540"/>
    </source>
</evidence>
<dbReference type="GO" id="GO:0003723">
    <property type="term" value="F:RNA binding"/>
    <property type="evidence" value="ECO:0007669"/>
    <property type="project" value="UniProtKB-UniRule"/>
</dbReference>
<name>A0AAD5PC49_9FUNG</name>
<feature type="region of interest" description="Disordered" evidence="2">
    <location>
        <begin position="232"/>
        <end position="312"/>
    </location>
</feature>
<reference evidence="4" key="2">
    <citation type="submission" date="2023-02" db="EMBL/GenBank/DDBJ databases">
        <authorList>
            <consortium name="DOE Joint Genome Institute"/>
            <person name="Mondo S.J."/>
            <person name="Chang Y."/>
            <person name="Wang Y."/>
            <person name="Ahrendt S."/>
            <person name="Andreopoulos W."/>
            <person name="Barry K."/>
            <person name="Beard J."/>
            <person name="Benny G.L."/>
            <person name="Blankenship S."/>
            <person name="Bonito G."/>
            <person name="Cuomo C."/>
            <person name="Desiro A."/>
            <person name="Gervers K.A."/>
            <person name="Hundley H."/>
            <person name="Kuo A."/>
            <person name="LaButti K."/>
            <person name="Lang B.F."/>
            <person name="Lipzen A."/>
            <person name="O'Donnell K."/>
            <person name="Pangilinan J."/>
            <person name="Reynolds N."/>
            <person name="Sandor L."/>
            <person name="Smith M.W."/>
            <person name="Tsang A."/>
            <person name="Grigoriev I.V."/>
            <person name="Stajich J.E."/>
            <person name="Spatafora J.W."/>
        </authorList>
    </citation>
    <scope>NUCLEOTIDE SEQUENCE</scope>
    <source>
        <strain evidence="4">RSA 2281</strain>
    </source>
</reference>
<reference evidence="4" key="1">
    <citation type="journal article" date="2022" name="IScience">
        <title>Evolution of zygomycete secretomes and the origins of terrestrial fungal ecologies.</title>
        <authorList>
            <person name="Chang Y."/>
            <person name="Wang Y."/>
            <person name="Mondo S."/>
            <person name="Ahrendt S."/>
            <person name="Andreopoulos W."/>
            <person name="Barry K."/>
            <person name="Beard J."/>
            <person name="Benny G.L."/>
            <person name="Blankenship S."/>
            <person name="Bonito G."/>
            <person name="Cuomo C."/>
            <person name="Desiro A."/>
            <person name="Gervers K.A."/>
            <person name="Hundley H."/>
            <person name="Kuo A."/>
            <person name="LaButti K."/>
            <person name="Lang B.F."/>
            <person name="Lipzen A."/>
            <person name="O'Donnell K."/>
            <person name="Pangilinan J."/>
            <person name="Reynolds N."/>
            <person name="Sandor L."/>
            <person name="Smith M.E."/>
            <person name="Tsang A."/>
            <person name="Grigoriev I.V."/>
            <person name="Stajich J.E."/>
            <person name="Spatafora J.W."/>
        </authorList>
    </citation>
    <scope>NUCLEOTIDE SEQUENCE</scope>
    <source>
        <strain evidence="4">RSA 2281</strain>
    </source>
</reference>
<feature type="compositionally biased region" description="Basic residues" evidence="2">
    <location>
        <begin position="70"/>
        <end position="80"/>
    </location>
</feature>
<evidence type="ECO:0000259" key="3">
    <source>
        <dbReference type="PROSITE" id="PS50102"/>
    </source>
</evidence>
<dbReference type="Gene3D" id="3.30.70.330">
    <property type="match status" value="1"/>
</dbReference>
<feature type="domain" description="RRM" evidence="3">
    <location>
        <begin position="460"/>
        <end position="535"/>
    </location>
</feature>
<dbReference type="SMART" id="SM00360">
    <property type="entry name" value="RRM"/>
    <property type="match status" value="1"/>
</dbReference>
<dbReference type="PANTHER" id="PTHR47093:SF1">
    <property type="entry name" value="PROTEIN JSN1-RELATED"/>
    <property type="match status" value="1"/>
</dbReference>
<feature type="region of interest" description="Disordered" evidence="2">
    <location>
        <begin position="431"/>
        <end position="461"/>
    </location>
</feature>
<dbReference type="Pfam" id="PF00076">
    <property type="entry name" value="RRM_1"/>
    <property type="match status" value="1"/>
</dbReference>
<feature type="region of interest" description="Disordered" evidence="2">
    <location>
        <begin position="130"/>
        <end position="205"/>
    </location>
</feature>
<dbReference type="CDD" id="cd00590">
    <property type="entry name" value="RRM_SF"/>
    <property type="match status" value="1"/>
</dbReference>
<dbReference type="PANTHER" id="PTHR47093">
    <property type="entry name" value="PROTEIN JSN1-RELATED"/>
    <property type="match status" value="1"/>
</dbReference>
<feature type="compositionally biased region" description="Basic residues" evidence="2">
    <location>
        <begin position="299"/>
        <end position="309"/>
    </location>
</feature>
<dbReference type="InterPro" id="IPR012677">
    <property type="entry name" value="Nucleotide-bd_a/b_plait_sf"/>
</dbReference>
<dbReference type="EMBL" id="JAIXMP010000019">
    <property type="protein sequence ID" value="KAI9258178.1"/>
    <property type="molecule type" value="Genomic_DNA"/>
</dbReference>
<feature type="compositionally biased region" description="Basic residues" evidence="2">
    <location>
        <begin position="169"/>
        <end position="178"/>
    </location>
</feature>
<evidence type="ECO:0000313" key="4">
    <source>
        <dbReference type="EMBL" id="KAI9258178.1"/>
    </source>
</evidence>
<feature type="region of interest" description="Disordered" evidence="2">
    <location>
        <begin position="1"/>
        <end position="118"/>
    </location>
</feature>
<protein>
    <recommendedName>
        <fullName evidence="3">RRM domain-containing protein</fullName>
    </recommendedName>
</protein>
<comment type="caution">
    <text evidence="4">The sequence shown here is derived from an EMBL/GenBank/DDBJ whole genome shotgun (WGS) entry which is preliminary data.</text>
</comment>
<accession>A0AAD5PC49</accession>